<dbReference type="EMBL" id="LNTC01000121">
    <property type="protein sequence ID" value="OQR41027.1"/>
    <property type="molecule type" value="Genomic_DNA"/>
</dbReference>
<dbReference type="GO" id="GO:0016787">
    <property type="term" value="F:hydrolase activity"/>
    <property type="evidence" value="ECO:0007669"/>
    <property type="project" value="UniProtKB-UniRule"/>
</dbReference>
<dbReference type="PANTHER" id="PTHR43165:SF1">
    <property type="entry name" value="PHOSPHODIESTERASE MJ0936"/>
    <property type="match status" value="1"/>
</dbReference>
<dbReference type="SUPFAM" id="SSF56300">
    <property type="entry name" value="Metallo-dependent phosphatases"/>
    <property type="match status" value="1"/>
</dbReference>
<name>A0A1V9VAB1_9BACT</name>
<evidence type="ECO:0000256" key="2">
    <source>
        <dbReference type="RuleBase" id="RU362039"/>
    </source>
</evidence>
<sequence>MKIGILSDSHHKNEYLKECIEFLKKENCEYLIHAGDICSKDGLDILKNSNLKYIAVFGNNDRDLFQFSEDYNIKKEPYYFKIEDKSFKLMHLPFHLHPDTDIIIFGHTHKFDCEYKNKKLFINPGEVCAREKPIISCAKLEINTNEYIITHYFKNTNENNFMKEEFRYEQ</sequence>
<dbReference type="EC" id="3.1.4.-" evidence="2"/>
<dbReference type="NCBIfam" id="TIGR00040">
    <property type="entry name" value="yfcE"/>
    <property type="match status" value="1"/>
</dbReference>
<accession>A0A1V9VAB1</accession>
<dbReference type="InterPro" id="IPR029052">
    <property type="entry name" value="Metallo-depent_PP-like"/>
</dbReference>
<dbReference type="GO" id="GO:0046872">
    <property type="term" value="F:metal ion binding"/>
    <property type="evidence" value="ECO:0007669"/>
    <property type="project" value="UniProtKB-KW"/>
</dbReference>
<gene>
    <name evidence="4" type="ORF">AS859_08110</name>
</gene>
<evidence type="ECO:0000313" key="4">
    <source>
        <dbReference type="EMBL" id="OQR41027.1"/>
    </source>
</evidence>
<dbReference type="PANTHER" id="PTHR43165">
    <property type="entry name" value="METALLOPHOSPHOESTERASE"/>
    <property type="match status" value="1"/>
</dbReference>
<comment type="caution">
    <text evidence="4">The sequence shown here is derived from an EMBL/GenBank/DDBJ whole genome shotgun (WGS) entry which is preliminary data.</text>
</comment>
<dbReference type="Proteomes" id="UP000192599">
    <property type="component" value="Unassembled WGS sequence"/>
</dbReference>
<evidence type="ECO:0000256" key="1">
    <source>
        <dbReference type="ARBA" id="ARBA00008950"/>
    </source>
</evidence>
<dbReference type="InterPro" id="IPR000979">
    <property type="entry name" value="Phosphodiesterase_MJ0936/Vps29"/>
</dbReference>
<comment type="similarity">
    <text evidence="1 2">Belongs to the metallophosphoesterase superfamily. YfcE family.</text>
</comment>
<dbReference type="AlphaFoldDB" id="A0A1V9VAB1"/>
<dbReference type="Pfam" id="PF12850">
    <property type="entry name" value="Metallophos_2"/>
    <property type="match status" value="1"/>
</dbReference>
<evidence type="ECO:0000259" key="3">
    <source>
        <dbReference type="Pfam" id="PF12850"/>
    </source>
</evidence>
<reference evidence="4 5" key="1">
    <citation type="submission" date="2017-04" db="EMBL/GenBank/DDBJ databases">
        <title>Accumulation and expression of multiple antibiotic resistance genes in Arcobacter cryaerophilus that thrives in sewage.</title>
        <authorList>
            <person name="Millar J.A."/>
            <person name="Raghavan R."/>
        </authorList>
    </citation>
    <scope>NUCLEOTIDE SEQUENCE [LARGE SCALE GENOMIC DNA]</scope>
    <source>
        <strain evidence="4 5">AZT-1</strain>
    </source>
</reference>
<dbReference type="InterPro" id="IPR024654">
    <property type="entry name" value="Calcineurin-like_PHP_lpxH"/>
</dbReference>
<dbReference type="RefSeq" id="WP_081560872.1">
    <property type="nucleotide sequence ID" value="NZ_CP060694.1"/>
</dbReference>
<proteinExistence type="inferred from homology"/>
<organism evidence="4 5">
    <name type="scientific">Aliarcobacter cryaerophilus</name>
    <dbReference type="NCBI Taxonomy" id="28198"/>
    <lineage>
        <taxon>Bacteria</taxon>
        <taxon>Pseudomonadati</taxon>
        <taxon>Campylobacterota</taxon>
        <taxon>Epsilonproteobacteria</taxon>
        <taxon>Campylobacterales</taxon>
        <taxon>Arcobacteraceae</taxon>
        <taxon>Aliarcobacter</taxon>
    </lineage>
</organism>
<evidence type="ECO:0000313" key="5">
    <source>
        <dbReference type="Proteomes" id="UP000192599"/>
    </source>
</evidence>
<dbReference type="Gene3D" id="3.60.21.10">
    <property type="match status" value="1"/>
</dbReference>
<feature type="domain" description="Calcineurin-like phosphoesterase" evidence="3">
    <location>
        <begin position="1"/>
        <end position="144"/>
    </location>
</feature>
<dbReference type="InterPro" id="IPR053193">
    <property type="entry name" value="MetalloPDE_YfcE-like"/>
</dbReference>
<keyword evidence="2" id="KW-0479">Metal-binding</keyword>
<protein>
    <recommendedName>
        <fullName evidence="2">Phosphoesterase</fullName>
        <ecNumber evidence="2">3.1.4.-</ecNumber>
    </recommendedName>
</protein>
<comment type="cofactor">
    <cofactor evidence="2">
        <name>a divalent metal cation</name>
        <dbReference type="ChEBI" id="CHEBI:60240"/>
    </cofactor>
</comment>